<dbReference type="Proteomes" id="UP000676565">
    <property type="component" value="Unassembled WGS sequence"/>
</dbReference>
<dbReference type="InterPro" id="IPR013149">
    <property type="entry name" value="ADH-like_C"/>
</dbReference>
<dbReference type="SUPFAM" id="SSF50129">
    <property type="entry name" value="GroES-like"/>
    <property type="match status" value="1"/>
</dbReference>
<dbReference type="Gene3D" id="3.40.50.720">
    <property type="entry name" value="NAD(P)-binding Rossmann-like Domain"/>
    <property type="match status" value="1"/>
</dbReference>
<comment type="caution">
    <text evidence="12">The sequence shown here is derived from an EMBL/GenBank/DDBJ whole genome shotgun (WGS) entry which is preliminary data.</text>
</comment>
<gene>
    <name evidence="12" type="ORF">J8F10_30380</name>
</gene>
<dbReference type="EC" id="1.1.1.1" evidence="3"/>
<organism evidence="12 13">
    <name type="scientific">Gemmata palustris</name>
    <dbReference type="NCBI Taxonomy" id="2822762"/>
    <lineage>
        <taxon>Bacteria</taxon>
        <taxon>Pseudomonadati</taxon>
        <taxon>Planctomycetota</taxon>
        <taxon>Planctomycetia</taxon>
        <taxon>Gemmatales</taxon>
        <taxon>Gemmataceae</taxon>
        <taxon>Gemmata</taxon>
    </lineage>
</organism>
<reference evidence="12 13" key="1">
    <citation type="submission" date="2021-04" db="EMBL/GenBank/DDBJ databases">
        <authorList>
            <person name="Ivanova A."/>
        </authorList>
    </citation>
    <scope>NUCLEOTIDE SEQUENCE [LARGE SCALE GENOMIC DNA]</scope>
    <source>
        <strain evidence="12 13">G18</strain>
    </source>
</reference>
<sequence length="395" mass="40812">MAITPEIRAAVFDGPGAPFRVEPTSRPTLSLGEALVRVSLCTVCGSDLHTFLGRRKEKTPCVLGHEPVGVVEEVAGDVRDVGGEPVRVGDRVVWAVAVSCGACFFCTRGLPQKCESLRKYGHEAITPQCGPVGGLSTHCHLLCGTAIVKVPAELPDVVAAPAGCATATVAAALRAGGVVEPTPPAPFPEKEGGAEPSSALSPSPFRGGVGEGLPPKPSSIVVFGLGMLGLTACAWADALGMTAIACDVSDGRLAQAARFGARHLAKPDALADFVKSLTQGRGADLALELSGAPDASRAALDVLRIGGTAVWVGAVFPTAPVSIEPETVVRRCLTVTGVHNYTPRDLASAVEFLAANHTRFPFAELVSKSFPLAEVNEAFRFAEAERPVRVAVACD</sequence>
<feature type="domain" description="Alcohol dehydrogenase-like C-terminal" evidence="10">
    <location>
        <begin position="228"/>
        <end position="354"/>
    </location>
</feature>
<evidence type="ECO:0000313" key="12">
    <source>
        <dbReference type="EMBL" id="MBP3959573.1"/>
    </source>
</evidence>
<dbReference type="SUPFAM" id="SSF51735">
    <property type="entry name" value="NAD(P)-binding Rossmann-fold domains"/>
    <property type="match status" value="1"/>
</dbReference>
<keyword evidence="4 8" id="KW-0479">Metal-binding</keyword>
<feature type="domain" description="Alcohol dehydrogenase-like N-terminal" evidence="11">
    <location>
        <begin position="32"/>
        <end position="141"/>
    </location>
</feature>
<evidence type="ECO:0000256" key="6">
    <source>
        <dbReference type="ARBA" id="ARBA00023002"/>
    </source>
</evidence>
<dbReference type="EMBL" id="JAGKQQ010000001">
    <property type="protein sequence ID" value="MBP3959573.1"/>
    <property type="molecule type" value="Genomic_DNA"/>
</dbReference>
<evidence type="ECO:0000256" key="7">
    <source>
        <dbReference type="ARBA" id="ARBA00023027"/>
    </source>
</evidence>
<protein>
    <recommendedName>
        <fullName evidence="3">alcohol dehydrogenase</fullName>
        <ecNumber evidence="3">1.1.1.1</ecNumber>
    </recommendedName>
</protein>
<dbReference type="PROSITE" id="PS00059">
    <property type="entry name" value="ADH_ZINC"/>
    <property type="match status" value="1"/>
</dbReference>
<evidence type="ECO:0000256" key="2">
    <source>
        <dbReference type="ARBA" id="ARBA00008072"/>
    </source>
</evidence>
<evidence type="ECO:0000256" key="1">
    <source>
        <dbReference type="ARBA" id="ARBA00001947"/>
    </source>
</evidence>
<accession>A0ABS5C0Q3</accession>
<keyword evidence="7" id="KW-0520">NAD</keyword>
<dbReference type="PANTHER" id="PTHR42940:SF3">
    <property type="entry name" value="ALCOHOL DEHYDROGENASE 1-RELATED"/>
    <property type="match status" value="1"/>
</dbReference>
<dbReference type="PANTHER" id="PTHR42940">
    <property type="entry name" value="ALCOHOL DEHYDROGENASE 1-RELATED"/>
    <property type="match status" value="1"/>
</dbReference>
<evidence type="ECO:0000256" key="8">
    <source>
        <dbReference type="RuleBase" id="RU361277"/>
    </source>
</evidence>
<evidence type="ECO:0000256" key="5">
    <source>
        <dbReference type="ARBA" id="ARBA00022833"/>
    </source>
</evidence>
<proteinExistence type="inferred from homology"/>
<keyword evidence="5 8" id="KW-0862">Zinc</keyword>
<dbReference type="Pfam" id="PF08240">
    <property type="entry name" value="ADH_N"/>
    <property type="match status" value="1"/>
</dbReference>
<dbReference type="InterPro" id="IPR036291">
    <property type="entry name" value="NAD(P)-bd_dom_sf"/>
</dbReference>
<evidence type="ECO:0000256" key="9">
    <source>
        <dbReference type="SAM" id="MobiDB-lite"/>
    </source>
</evidence>
<evidence type="ECO:0000256" key="4">
    <source>
        <dbReference type="ARBA" id="ARBA00022723"/>
    </source>
</evidence>
<dbReference type="InterPro" id="IPR002328">
    <property type="entry name" value="ADH_Zn_CS"/>
</dbReference>
<dbReference type="RefSeq" id="WP_210660272.1">
    <property type="nucleotide sequence ID" value="NZ_JAGKQQ010000001.1"/>
</dbReference>
<evidence type="ECO:0000259" key="11">
    <source>
        <dbReference type="Pfam" id="PF08240"/>
    </source>
</evidence>
<evidence type="ECO:0000313" key="13">
    <source>
        <dbReference type="Proteomes" id="UP000676565"/>
    </source>
</evidence>
<keyword evidence="13" id="KW-1185">Reference proteome</keyword>
<dbReference type="Pfam" id="PF00107">
    <property type="entry name" value="ADH_zinc_N"/>
    <property type="match status" value="1"/>
</dbReference>
<evidence type="ECO:0000259" key="10">
    <source>
        <dbReference type="Pfam" id="PF00107"/>
    </source>
</evidence>
<comment type="cofactor">
    <cofactor evidence="1 8">
        <name>Zn(2+)</name>
        <dbReference type="ChEBI" id="CHEBI:29105"/>
    </cofactor>
</comment>
<name>A0ABS5C0Q3_9BACT</name>
<evidence type="ECO:0000256" key="3">
    <source>
        <dbReference type="ARBA" id="ARBA00013190"/>
    </source>
</evidence>
<keyword evidence="6" id="KW-0560">Oxidoreductase</keyword>
<dbReference type="CDD" id="cd08231">
    <property type="entry name" value="MDR_TM0436_like"/>
    <property type="match status" value="1"/>
</dbReference>
<feature type="region of interest" description="Disordered" evidence="9">
    <location>
        <begin position="180"/>
        <end position="209"/>
    </location>
</feature>
<dbReference type="InterPro" id="IPR013154">
    <property type="entry name" value="ADH-like_N"/>
</dbReference>
<dbReference type="InterPro" id="IPR011032">
    <property type="entry name" value="GroES-like_sf"/>
</dbReference>
<comment type="similarity">
    <text evidence="2 8">Belongs to the zinc-containing alcohol dehydrogenase family.</text>
</comment>
<dbReference type="Gene3D" id="3.90.180.10">
    <property type="entry name" value="Medium-chain alcohol dehydrogenases, catalytic domain"/>
    <property type="match status" value="2"/>
</dbReference>